<evidence type="ECO:0000256" key="1">
    <source>
        <dbReference type="ARBA" id="ARBA00004123"/>
    </source>
</evidence>
<evidence type="ECO:0000313" key="17">
    <source>
        <dbReference type="EMBL" id="ORZ19394.1"/>
    </source>
</evidence>
<evidence type="ECO:0000256" key="9">
    <source>
        <dbReference type="ARBA" id="ARBA00023187"/>
    </source>
</evidence>
<dbReference type="GO" id="GO:0017070">
    <property type="term" value="F:U6 snRNA binding"/>
    <property type="evidence" value="ECO:0007669"/>
    <property type="project" value="TreeGrafter"/>
</dbReference>
<dbReference type="SUPFAM" id="SSF90229">
    <property type="entry name" value="CCCH zinc finger"/>
    <property type="match status" value="1"/>
</dbReference>
<dbReference type="GO" id="GO:0071007">
    <property type="term" value="C:U2-type catalytic step 2 spliceosome"/>
    <property type="evidence" value="ECO:0007669"/>
    <property type="project" value="TreeGrafter"/>
</dbReference>
<keyword evidence="18" id="KW-1185">Reference proteome</keyword>
<feature type="region of interest" description="Disordered" evidence="14">
    <location>
        <begin position="215"/>
        <end position="243"/>
    </location>
</feature>
<keyword evidence="6 13" id="KW-0863">Zinc-finger</keyword>
<evidence type="ECO:0008006" key="19">
    <source>
        <dbReference type="Google" id="ProtNLM"/>
    </source>
</evidence>
<evidence type="ECO:0000256" key="11">
    <source>
        <dbReference type="ARBA" id="ARBA00023306"/>
    </source>
</evidence>
<dbReference type="CDD" id="cd12360">
    <property type="entry name" value="RRM_cwf2"/>
    <property type="match status" value="1"/>
</dbReference>
<dbReference type="InterPro" id="IPR032297">
    <property type="entry name" value="Torus"/>
</dbReference>
<keyword evidence="11" id="KW-0131">Cell cycle</keyword>
<dbReference type="GO" id="GO:0071014">
    <property type="term" value="C:post-mRNA release spliceosomal complex"/>
    <property type="evidence" value="ECO:0007669"/>
    <property type="project" value="EnsemblFungi"/>
</dbReference>
<evidence type="ECO:0000256" key="6">
    <source>
        <dbReference type="ARBA" id="ARBA00022771"/>
    </source>
</evidence>
<accession>A0A1X2IMZ7</accession>
<evidence type="ECO:0000256" key="3">
    <source>
        <dbReference type="ARBA" id="ARBA00022664"/>
    </source>
</evidence>
<dbReference type="FunFam" id="3.30.70.330:FF:000502">
    <property type="entry name" value="Pre-mRNA-splicing factor cwc2, putative"/>
    <property type="match status" value="1"/>
</dbReference>
<feature type="compositionally biased region" description="Basic and acidic residues" evidence="14">
    <location>
        <begin position="215"/>
        <end position="227"/>
    </location>
</feature>
<dbReference type="Pfam" id="PF00076">
    <property type="entry name" value="RRM_1"/>
    <property type="match status" value="1"/>
</dbReference>
<evidence type="ECO:0000256" key="12">
    <source>
        <dbReference type="PROSITE-ProRule" id="PRU00176"/>
    </source>
</evidence>
<evidence type="ECO:0000256" key="4">
    <source>
        <dbReference type="ARBA" id="ARBA00022723"/>
    </source>
</evidence>
<dbReference type="GO" id="GO:0008380">
    <property type="term" value="P:RNA splicing"/>
    <property type="evidence" value="ECO:0007669"/>
    <property type="project" value="UniProtKB-KW"/>
</dbReference>
<feature type="domain" description="C3H1-type" evidence="16">
    <location>
        <begin position="66"/>
        <end position="93"/>
    </location>
</feature>
<dbReference type="Gene3D" id="3.30.70.330">
    <property type="match status" value="1"/>
</dbReference>
<keyword evidence="8 12" id="KW-0694">RNA-binding</keyword>
<evidence type="ECO:0000313" key="18">
    <source>
        <dbReference type="Proteomes" id="UP000193560"/>
    </source>
</evidence>
<keyword evidence="4 13" id="KW-0479">Metal-binding</keyword>
<sequence>MPPARRQIDKATLDAYIREKQPEGGTYNIWHNRYSGLERDWSKKGAHAKFRCDPAKDSGSTAGSRNPSAYFCVYFAKGMCAQGPNCSMWHRVPTVNDEVETTVDCFGRDKFSDFRQDMGGVGGFSSTNKTLYIGRITNVSEQVVRKHFGLWGEIGRIHILRQRGVAFVDYKSRASAEFAKEAMMNQSLDNKETINVRWATETQLSRDRVFQDMVGDDPRFQDPEAVKEAQTTGQDDPEQQDFESELPVEYTAQKRMMEETGLDEIKRQRRLGEEEVVPEQPEQTYDPQSAMALSGYTEEQLQQQYYQDYYNQQAAEAAAASQVKSNGSIIPQNILQSLKQLSGNKPLSTTSTTKSSSSSTTKPAASSTGLGGLADYGSDSDSD</sequence>
<proteinExistence type="inferred from homology"/>
<dbReference type="AlphaFoldDB" id="A0A1X2IMZ7"/>
<feature type="region of interest" description="Disordered" evidence="14">
    <location>
        <begin position="341"/>
        <end position="383"/>
    </location>
</feature>
<protein>
    <recommendedName>
        <fullName evidence="19">Pre-mRNA-splicing factor cwc2</fullName>
    </recommendedName>
</protein>
<organism evidence="17 18">
    <name type="scientific">Absidia repens</name>
    <dbReference type="NCBI Taxonomy" id="90262"/>
    <lineage>
        <taxon>Eukaryota</taxon>
        <taxon>Fungi</taxon>
        <taxon>Fungi incertae sedis</taxon>
        <taxon>Mucoromycota</taxon>
        <taxon>Mucoromycotina</taxon>
        <taxon>Mucoromycetes</taxon>
        <taxon>Mucorales</taxon>
        <taxon>Cunninghamellaceae</taxon>
        <taxon>Absidia</taxon>
    </lineage>
</organism>
<comment type="similarity">
    <text evidence="2">Belongs to the RRM CWC2 family.</text>
</comment>
<evidence type="ECO:0000256" key="13">
    <source>
        <dbReference type="PROSITE-ProRule" id="PRU00723"/>
    </source>
</evidence>
<dbReference type="Pfam" id="PF16131">
    <property type="entry name" value="Torus"/>
    <property type="match status" value="1"/>
</dbReference>
<evidence type="ECO:0000259" key="15">
    <source>
        <dbReference type="PROSITE" id="PS50102"/>
    </source>
</evidence>
<dbReference type="Proteomes" id="UP000193560">
    <property type="component" value="Unassembled WGS sequence"/>
</dbReference>
<dbReference type="GO" id="GO:0036002">
    <property type="term" value="F:pre-mRNA binding"/>
    <property type="evidence" value="ECO:0007669"/>
    <property type="project" value="TreeGrafter"/>
</dbReference>
<keyword evidence="3" id="KW-0507">mRNA processing</keyword>
<dbReference type="GO" id="GO:0006397">
    <property type="term" value="P:mRNA processing"/>
    <property type="evidence" value="ECO:0007669"/>
    <property type="project" value="UniProtKB-KW"/>
</dbReference>
<dbReference type="STRING" id="90262.A0A1X2IMZ7"/>
<dbReference type="SMART" id="SM00360">
    <property type="entry name" value="RRM"/>
    <property type="match status" value="1"/>
</dbReference>
<dbReference type="OrthoDB" id="10251848at2759"/>
<evidence type="ECO:0000256" key="5">
    <source>
        <dbReference type="ARBA" id="ARBA00022728"/>
    </source>
</evidence>
<comment type="subcellular location">
    <subcellularLocation>
        <location evidence="1">Nucleus</location>
    </subcellularLocation>
</comment>
<dbReference type="InterPro" id="IPR036855">
    <property type="entry name" value="Znf_CCCH_sf"/>
</dbReference>
<comment type="caution">
    <text evidence="17">The sequence shown here is derived from an EMBL/GenBank/DDBJ whole genome shotgun (WGS) entry which is preliminary data.</text>
</comment>
<evidence type="ECO:0000256" key="2">
    <source>
        <dbReference type="ARBA" id="ARBA00008024"/>
    </source>
</evidence>
<evidence type="ECO:0000256" key="14">
    <source>
        <dbReference type="SAM" id="MobiDB-lite"/>
    </source>
</evidence>
<dbReference type="PROSITE" id="PS50103">
    <property type="entry name" value="ZF_C3H1"/>
    <property type="match status" value="1"/>
</dbReference>
<dbReference type="EMBL" id="MCGE01000007">
    <property type="protein sequence ID" value="ORZ19394.1"/>
    <property type="molecule type" value="Genomic_DNA"/>
</dbReference>
<dbReference type="GO" id="GO:0000974">
    <property type="term" value="C:Prp19 complex"/>
    <property type="evidence" value="ECO:0007669"/>
    <property type="project" value="EnsemblFungi"/>
</dbReference>
<reference evidence="17 18" key="1">
    <citation type="submission" date="2016-07" db="EMBL/GenBank/DDBJ databases">
        <title>Pervasive Adenine N6-methylation of Active Genes in Fungi.</title>
        <authorList>
            <consortium name="DOE Joint Genome Institute"/>
            <person name="Mondo S.J."/>
            <person name="Dannebaum R.O."/>
            <person name="Kuo R.C."/>
            <person name="Labutti K."/>
            <person name="Haridas S."/>
            <person name="Kuo A."/>
            <person name="Salamov A."/>
            <person name="Ahrendt S.R."/>
            <person name="Lipzen A."/>
            <person name="Sullivan W."/>
            <person name="Andreopoulos W.B."/>
            <person name="Clum A."/>
            <person name="Lindquist E."/>
            <person name="Daum C."/>
            <person name="Ramamoorthy G.K."/>
            <person name="Gryganskyi A."/>
            <person name="Culley D."/>
            <person name="Magnuson J.K."/>
            <person name="James T.Y."/>
            <person name="O'Malley M.A."/>
            <person name="Stajich J.E."/>
            <person name="Spatafora J.W."/>
            <person name="Visel A."/>
            <person name="Grigoriev I.V."/>
        </authorList>
    </citation>
    <scope>NUCLEOTIDE SEQUENCE [LARGE SCALE GENOMIC DNA]</scope>
    <source>
        <strain evidence="17 18">NRRL 1336</strain>
    </source>
</reference>
<feature type="compositionally biased region" description="Low complexity" evidence="14">
    <location>
        <begin position="348"/>
        <end position="368"/>
    </location>
</feature>
<dbReference type="PANTHER" id="PTHR14089">
    <property type="entry name" value="PRE-MRNA-SPLICING FACTOR RBM22"/>
    <property type="match status" value="1"/>
</dbReference>
<evidence type="ECO:0000256" key="7">
    <source>
        <dbReference type="ARBA" id="ARBA00022833"/>
    </source>
</evidence>
<dbReference type="InterPro" id="IPR012677">
    <property type="entry name" value="Nucleotide-bd_a/b_plait_sf"/>
</dbReference>
<dbReference type="GO" id="GO:0008270">
    <property type="term" value="F:zinc ion binding"/>
    <property type="evidence" value="ECO:0007669"/>
    <property type="project" value="UniProtKB-KW"/>
</dbReference>
<dbReference type="InterPro" id="IPR000571">
    <property type="entry name" value="Znf_CCCH"/>
</dbReference>
<keyword evidence="7 13" id="KW-0862">Zinc</keyword>
<dbReference type="InterPro" id="IPR000504">
    <property type="entry name" value="RRM_dom"/>
</dbReference>
<feature type="domain" description="RRM" evidence="15">
    <location>
        <begin position="129"/>
        <end position="201"/>
    </location>
</feature>
<dbReference type="InterPro" id="IPR039171">
    <property type="entry name" value="Cwc2/Slt11"/>
</dbReference>
<feature type="zinc finger region" description="C3H1-type" evidence="13">
    <location>
        <begin position="66"/>
        <end position="93"/>
    </location>
</feature>
<gene>
    <name evidence="17" type="ORF">BCR42DRAFT_489344</name>
</gene>
<dbReference type="InterPro" id="IPR035979">
    <property type="entry name" value="RBD_domain_sf"/>
</dbReference>
<dbReference type="PANTHER" id="PTHR14089:SF2">
    <property type="entry name" value="PRE-MRNA-SPLICING FACTOR CWC2"/>
    <property type="match status" value="1"/>
</dbReference>
<keyword evidence="9" id="KW-0508">mRNA splicing</keyword>
<dbReference type="GO" id="GO:0071006">
    <property type="term" value="C:U2-type catalytic step 1 spliceosome"/>
    <property type="evidence" value="ECO:0007669"/>
    <property type="project" value="TreeGrafter"/>
</dbReference>
<keyword evidence="5" id="KW-0747">Spliceosome</keyword>
<dbReference type="InterPro" id="IPR034181">
    <property type="entry name" value="Cwc2_RRM"/>
</dbReference>
<dbReference type="SUPFAM" id="SSF54928">
    <property type="entry name" value="RNA-binding domain, RBD"/>
    <property type="match status" value="1"/>
</dbReference>
<dbReference type="PROSITE" id="PS50102">
    <property type="entry name" value="RRM"/>
    <property type="match status" value="1"/>
</dbReference>
<keyword evidence="10" id="KW-0539">Nucleus</keyword>
<evidence type="ECO:0000256" key="10">
    <source>
        <dbReference type="ARBA" id="ARBA00023242"/>
    </source>
</evidence>
<evidence type="ECO:0000256" key="8">
    <source>
        <dbReference type="ARBA" id="ARBA00022884"/>
    </source>
</evidence>
<evidence type="ECO:0000259" key="16">
    <source>
        <dbReference type="PROSITE" id="PS50103"/>
    </source>
</evidence>
<name>A0A1X2IMZ7_9FUNG</name>